<feature type="compositionally biased region" description="Low complexity" evidence="1">
    <location>
        <begin position="78"/>
        <end position="87"/>
    </location>
</feature>
<reference evidence="3" key="1">
    <citation type="submission" date="2016-11" db="EMBL/GenBank/DDBJ databases">
        <authorList>
            <person name="Varghese N."/>
            <person name="Submissions S."/>
        </authorList>
    </citation>
    <scope>NUCLEOTIDE SEQUENCE [LARGE SCALE GENOMIC DNA]</scope>
    <source>
        <strain evidence="3">DSM 26884</strain>
    </source>
</reference>
<dbReference type="eggNOG" id="ENOG5030NTE">
    <property type="taxonomic scope" value="Bacteria"/>
</dbReference>
<evidence type="ECO:0000313" key="3">
    <source>
        <dbReference type="Proteomes" id="UP000184192"/>
    </source>
</evidence>
<feature type="compositionally biased region" description="Basic and acidic residues" evidence="1">
    <location>
        <begin position="90"/>
        <end position="102"/>
    </location>
</feature>
<proteinExistence type="predicted"/>
<name>A0A1M6ITP8_9BACE</name>
<feature type="region of interest" description="Disordered" evidence="1">
    <location>
        <begin position="62"/>
        <end position="102"/>
    </location>
</feature>
<protein>
    <submittedName>
        <fullName evidence="2">Uncharacterized protein</fullName>
    </submittedName>
</protein>
<accession>A0A1M6ITP8</accession>
<evidence type="ECO:0000256" key="1">
    <source>
        <dbReference type="SAM" id="MobiDB-lite"/>
    </source>
</evidence>
<dbReference type="GeneID" id="92713645"/>
<dbReference type="EMBL" id="FQZN01000025">
    <property type="protein sequence ID" value="SHJ37833.1"/>
    <property type="molecule type" value="Genomic_DNA"/>
</dbReference>
<sequence>MANYIKVTEKVAASMGLTSIRNKTADGNYLLWQADILRFPGDDIFSRAAYCGGAVLTPNAAKEEVDGTDHPVQVATPERFLSSSEQSPSEEEKSEINKEDEV</sequence>
<keyword evidence="3" id="KW-1185">Reference proteome</keyword>
<gene>
    <name evidence="2" type="ORF">SAMN05444350_12515</name>
</gene>
<dbReference type="RefSeq" id="WP_025834365.1">
    <property type="nucleotide sequence ID" value="NZ_FQZN01000025.1"/>
</dbReference>
<evidence type="ECO:0000313" key="2">
    <source>
        <dbReference type="EMBL" id="SHJ37833.1"/>
    </source>
</evidence>
<dbReference type="Proteomes" id="UP000184192">
    <property type="component" value="Unassembled WGS sequence"/>
</dbReference>
<dbReference type="AlphaFoldDB" id="A0A1M6ITP8"/>
<organism evidence="2 3">
    <name type="scientific">Bacteroides stercorirosoris</name>
    <dbReference type="NCBI Taxonomy" id="871324"/>
    <lineage>
        <taxon>Bacteria</taxon>
        <taxon>Pseudomonadati</taxon>
        <taxon>Bacteroidota</taxon>
        <taxon>Bacteroidia</taxon>
        <taxon>Bacteroidales</taxon>
        <taxon>Bacteroidaceae</taxon>
        <taxon>Bacteroides</taxon>
    </lineage>
</organism>